<evidence type="ECO:0000256" key="9">
    <source>
        <dbReference type="SAM" id="SignalP"/>
    </source>
</evidence>
<keyword evidence="4 8" id="KW-1133">Transmembrane helix</keyword>
<evidence type="ECO:0000256" key="6">
    <source>
        <dbReference type="ARBA" id="ARBA00023170"/>
    </source>
</evidence>
<dbReference type="Pfam" id="PF08357">
    <property type="entry name" value="SEFIR"/>
    <property type="match status" value="1"/>
</dbReference>
<keyword evidence="6" id="KW-0675">Receptor</keyword>
<dbReference type="Pfam" id="PF23608">
    <property type="entry name" value="Ig_ILCR1"/>
    <property type="match status" value="1"/>
</dbReference>
<keyword evidence="2 8" id="KW-0812">Transmembrane</keyword>
<keyword evidence="3 9" id="KW-0732">Signal</keyword>
<gene>
    <name evidence="13" type="primary">LOC115217573</name>
</gene>
<evidence type="ECO:0000259" key="10">
    <source>
        <dbReference type="Pfam" id="PF08357"/>
    </source>
</evidence>
<evidence type="ECO:0000256" key="4">
    <source>
        <dbReference type="ARBA" id="ARBA00022989"/>
    </source>
</evidence>
<keyword evidence="7" id="KW-0325">Glycoprotein</keyword>
<dbReference type="InterPro" id="IPR013568">
    <property type="entry name" value="SEFIR_dom"/>
</dbReference>
<dbReference type="RefSeq" id="XP_029643174.1">
    <property type="nucleotide sequence ID" value="XM_029787314.2"/>
</dbReference>
<dbReference type="GO" id="GO:0030368">
    <property type="term" value="F:interleukin-17 receptor activity"/>
    <property type="evidence" value="ECO:0007669"/>
    <property type="project" value="InterPro"/>
</dbReference>
<dbReference type="KEGG" id="osn:115217573"/>
<protein>
    <submittedName>
        <fullName evidence="13">Uncharacterized protein LOC115217573</fullName>
    </submittedName>
</protein>
<feature type="chain" id="PRO_5028340368" evidence="9">
    <location>
        <begin position="20"/>
        <end position="563"/>
    </location>
</feature>
<name>A0A6P7SXR8_9MOLL</name>
<evidence type="ECO:0000256" key="1">
    <source>
        <dbReference type="ARBA" id="ARBA00004479"/>
    </source>
</evidence>
<reference evidence="13" key="1">
    <citation type="submission" date="2025-08" db="UniProtKB">
        <authorList>
            <consortium name="RefSeq"/>
        </authorList>
    </citation>
    <scope>IDENTIFICATION</scope>
</reference>
<evidence type="ECO:0000313" key="13">
    <source>
        <dbReference type="RefSeq" id="XP_029643174.1"/>
    </source>
</evidence>
<dbReference type="Gene3D" id="3.40.50.11530">
    <property type="match status" value="1"/>
</dbReference>
<evidence type="ECO:0000259" key="11">
    <source>
        <dbReference type="Pfam" id="PF23608"/>
    </source>
</evidence>
<accession>A0A6P7SXR8</accession>
<keyword evidence="12" id="KW-1185">Reference proteome</keyword>
<dbReference type="PANTHER" id="PTHR15583:SF7">
    <property type="entry name" value="INTERLEUKIN CYTOKINE RECEPTOR-RELATED PROTEIN 2"/>
    <property type="match status" value="1"/>
</dbReference>
<evidence type="ECO:0000256" key="8">
    <source>
        <dbReference type="SAM" id="Phobius"/>
    </source>
</evidence>
<feature type="signal peptide" evidence="9">
    <location>
        <begin position="1"/>
        <end position="19"/>
    </location>
</feature>
<feature type="transmembrane region" description="Helical" evidence="8">
    <location>
        <begin position="299"/>
        <end position="322"/>
    </location>
</feature>
<sequence>MERFLTAFILTLLFIHNSAVCPKPKYIEPYYRYETDCCQEDLDVFKPFPNGKYPEKPKILELTDFLRNEKRGIKAVWNANLTHLKGFKIEYEFKDSGKKICRILDFSKFLRKNKSISNHNFEFEIHPVRKNKELLVHLHPLPESGNNYPPAQEVDTFMCREWLSEMDYSLKDDMLIVQFKQGPSKCNIKMYNLTLYDGQSRILKEAAVNSSKTLSKLKHKFHGLCPGTYEISVEIFDEFWNDDEKCICRAKNGRCGVQCYRSVSSKIKILSSPCTVPSPTNVTTAKMGLATKPKSSFKLTILLAIIGAMIGLLLLILSFYCFKRTVQEKRGLIFYTEDHSYHCEAIDKFISFMNKSKCKLEVAARLVKGGDPLRLSLEIQKSDFIILVYSKALHKRIQAWKSNQDYINFLKEDNSALLTVSLLKELKASKKLIICKFPQAPNSGISSEFPSVKCYTLTKELNLLIQQIHRTGVDQDLAILVKSNKLNHKFNSLTNTIKNAATFEENSSYWFEDKYICPKKMESLNEMPDYTEKFLVDGCEHSIYSIPISYMFEQINVDNDTIA</sequence>
<dbReference type="AlphaFoldDB" id="A0A6P7SXR8"/>
<keyword evidence="5 8" id="KW-0472">Membrane</keyword>
<evidence type="ECO:0000256" key="7">
    <source>
        <dbReference type="ARBA" id="ARBA00023180"/>
    </source>
</evidence>
<dbReference type="PANTHER" id="PTHR15583">
    <property type="entry name" value="INTERLEUKIN-17 RECEPTOR"/>
    <property type="match status" value="1"/>
</dbReference>
<evidence type="ECO:0000256" key="2">
    <source>
        <dbReference type="ARBA" id="ARBA00022692"/>
    </source>
</evidence>
<dbReference type="Proteomes" id="UP000515154">
    <property type="component" value="Linkage group LG11"/>
</dbReference>
<evidence type="ECO:0000313" key="12">
    <source>
        <dbReference type="Proteomes" id="UP000515154"/>
    </source>
</evidence>
<comment type="subcellular location">
    <subcellularLocation>
        <location evidence="1">Membrane</location>
        <topology evidence="1">Single-pass type I membrane protein</topology>
    </subcellularLocation>
</comment>
<proteinExistence type="predicted"/>
<dbReference type="InterPro" id="IPR057066">
    <property type="entry name" value="Ig_ILCR1"/>
</dbReference>
<feature type="domain" description="SEFIR" evidence="10">
    <location>
        <begin position="332"/>
        <end position="466"/>
    </location>
</feature>
<feature type="domain" description="ILCR1 Ig-like" evidence="11">
    <location>
        <begin position="161"/>
        <end position="266"/>
    </location>
</feature>
<organism evidence="12 13">
    <name type="scientific">Octopus sinensis</name>
    <name type="common">East Asian common octopus</name>
    <dbReference type="NCBI Taxonomy" id="2607531"/>
    <lineage>
        <taxon>Eukaryota</taxon>
        <taxon>Metazoa</taxon>
        <taxon>Spiralia</taxon>
        <taxon>Lophotrochozoa</taxon>
        <taxon>Mollusca</taxon>
        <taxon>Cephalopoda</taxon>
        <taxon>Coleoidea</taxon>
        <taxon>Octopodiformes</taxon>
        <taxon>Octopoda</taxon>
        <taxon>Incirrata</taxon>
        <taxon>Octopodidae</taxon>
        <taxon>Octopus</taxon>
    </lineage>
</organism>
<evidence type="ECO:0000256" key="3">
    <source>
        <dbReference type="ARBA" id="ARBA00022729"/>
    </source>
</evidence>
<evidence type="ECO:0000256" key="5">
    <source>
        <dbReference type="ARBA" id="ARBA00023136"/>
    </source>
</evidence>
<dbReference type="InterPro" id="IPR039465">
    <property type="entry name" value="IL-17_rcpt-like"/>
</dbReference>
<dbReference type="GO" id="GO:0016020">
    <property type="term" value="C:membrane"/>
    <property type="evidence" value="ECO:0007669"/>
    <property type="project" value="UniProtKB-SubCell"/>
</dbReference>